<gene>
    <name evidence="2" type="ORF">LTR36_000569</name>
</gene>
<evidence type="ECO:0000313" key="2">
    <source>
        <dbReference type="EMBL" id="KAK4547612.1"/>
    </source>
</evidence>
<feature type="region of interest" description="Disordered" evidence="1">
    <location>
        <begin position="55"/>
        <end position="81"/>
    </location>
</feature>
<reference evidence="2 3" key="1">
    <citation type="submission" date="2021-11" db="EMBL/GenBank/DDBJ databases">
        <title>Black yeast isolated from Biological Soil Crust.</title>
        <authorList>
            <person name="Kurbessoian T."/>
        </authorList>
    </citation>
    <scope>NUCLEOTIDE SEQUENCE [LARGE SCALE GENOMIC DNA]</scope>
    <source>
        <strain evidence="2 3">CCFEE 5522</strain>
    </source>
</reference>
<sequence>MLEAVVAKVEMVLELDEPNVDEGTVLEVVEMDGADVETELELGKADTENELELEAANTENELEPDEADAEKELELEGADVKNELELDRANVESEPELDEVDGEEPVAVVEGRDVSEYPVVSPETVEMLVETGTDNVLWALADPDPKTTVLDGTRPLMDDVPDVLAAWVVLGVSTMVTETVVSATDSEPDDSVMVWYTVVGKTDVVAPPSTSTTE</sequence>
<dbReference type="AlphaFoldDB" id="A0AAV9JQE1"/>
<protein>
    <submittedName>
        <fullName evidence="2">Uncharacterized protein</fullName>
    </submittedName>
</protein>
<feature type="compositionally biased region" description="Basic and acidic residues" evidence="1">
    <location>
        <begin position="70"/>
        <end position="81"/>
    </location>
</feature>
<name>A0AAV9JQE1_9PEZI</name>
<dbReference type="Proteomes" id="UP001324427">
    <property type="component" value="Unassembled WGS sequence"/>
</dbReference>
<feature type="compositionally biased region" description="Acidic residues" evidence="1">
    <location>
        <begin position="60"/>
        <end position="69"/>
    </location>
</feature>
<evidence type="ECO:0000256" key="1">
    <source>
        <dbReference type="SAM" id="MobiDB-lite"/>
    </source>
</evidence>
<organism evidence="2 3">
    <name type="scientific">Oleoguttula mirabilis</name>
    <dbReference type="NCBI Taxonomy" id="1507867"/>
    <lineage>
        <taxon>Eukaryota</taxon>
        <taxon>Fungi</taxon>
        <taxon>Dikarya</taxon>
        <taxon>Ascomycota</taxon>
        <taxon>Pezizomycotina</taxon>
        <taxon>Dothideomycetes</taxon>
        <taxon>Dothideomycetidae</taxon>
        <taxon>Mycosphaerellales</taxon>
        <taxon>Teratosphaeriaceae</taxon>
        <taxon>Oleoguttula</taxon>
    </lineage>
</organism>
<comment type="caution">
    <text evidence="2">The sequence shown here is derived from an EMBL/GenBank/DDBJ whole genome shotgun (WGS) entry which is preliminary data.</text>
</comment>
<evidence type="ECO:0000313" key="3">
    <source>
        <dbReference type="Proteomes" id="UP001324427"/>
    </source>
</evidence>
<keyword evidence="3" id="KW-1185">Reference proteome</keyword>
<accession>A0AAV9JQE1</accession>
<dbReference type="EMBL" id="JAVFHQ010000010">
    <property type="protein sequence ID" value="KAK4547612.1"/>
    <property type="molecule type" value="Genomic_DNA"/>
</dbReference>
<proteinExistence type="predicted"/>